<dbReference type="KEGG" id="nneo:PQG83_08535"/>
<accession>A0AA96GM15</accession>
<dbReference type="Proteomes" id="UP001302494">
    <property type="component" value="Chromosome"/>
</dbReference>
<protein>
    <submittedName>
        <fullName evidence="1">BrnT family toxin</fullName>
    </submittedName>
</protein>
<dbReference type="EMBL" id="CP116968">
    <property type="protein sequence ID" value="WNM63787.1"/>
    <property type="molecule type" value="Genomic_DNA"/>
</dbReference>
<name>A0AA96GM15_9BACT</name>
<dbReference type="AlphaFoldDB" id="A0AA96GM15"/>
<proteinExistence type="predicted"/>
<gene>
    <name evidence="1" type="ORF">PQG83_08535</name>
</gene>
<sequence>MIDWTPIIGFDWDEGNARKSADKHDVSQPEAEQAFLNRPLLVSPDTLHSQREPRYHALGTTDNKRQLHLTFTVRSSTAGMLIRIISARDMHRKERAKYEQTKKNS</sequence>
<dbReference type="InterPro" id="IPR038573">
    <property type="entry name" value="BrnT_sf"/>
</dbReference>
<dbReference type="RefSeq" id="WP_312748489.1">
    <property type="nucleotide sequence ID" value="NZ_CP116968.1"/>
</dbReference>
<evidence type="ECO:0000313" key="2">
    <source>
        <dbReference type="Proteomes" id="UP001302494"/>
    </source>
</evidence>
<organism evidence="1 2">
    <name type="scientific">Candidatus Nitrospira neomarina</name>
    <dbReference type="NCBI Taxonomy" id="3020899"/>
    <lineage>
        <taxon>Bacteria</taxon>
        <taxon>Pseudomonadati</taxon>
        <taxon>Nitrospirota</taxon>
        <taxon>Nitrospiria</taxon>
        <taxon>Nitrospirales</taxon>
        <taxon>Nitrospiraceae</taxon>
        <taxon>Nitrospira</taxon>
    </lineage>
</organism>
<dbReference type="InterPro" id="IPR007460">
    <property type="entry name" value="BrnT_toxin"/>
</dbReference>
<dbReference type="Pfam" id="PF04365">
    <property type="entry name" value="BrnT_toxin"/>
    <property type="match status" value="1"/>
</dbReference>
<keyword evidence="2" id="KW-1185">Reference proteome</keyword>
<dbReference type="Gene3D" id="3.10.450.530">
    <property type="entry name" value="Ribonuclease toxin, BrnT, of type II toxin-antitoxin system"/>
    <property type="match status" value="1"/>
</dbReference>
<evidence type="ECO:0000313" key="1">
    <source>
        <dbReference type="EMBL" id="WNM63787.1"/>
    </source>
</evidence>
<reference evidence="1 2" key="1">
    <citation type="submission" date="2023-01" db="EMBL/GenBank/DDBJ databases">
        <title>Cultivation and genomic characterization of new, ubiquitous marine nitrite-oxidizing bacteria from the Nitrospirales.</title>
        <authorList>
            <person name="Mueller A.J."/>
            <person name="Daebeler A."/>
            <person name="Herbold C.W."/>
            <person name="Kirkegaard R.H."/>
            <person name="Daims H."/>
        </authorList>
    </citation>
    <scope>NUCLEOTIDE SEQUENCE [LARGE SCALE GENOMIC DNA]</scope>
    <source>
        <strain evidence="1 2">DK</strain>
    </source>
</reference>